<evidence type="ECO:0000313" key="3">
    <source>
        <dbReference type="Proteomes" id="UP000590749"/>
    </source>
</evidence>
<name>A0A7W5AKC1_9ACTN</name>
<dbReference type="Proteomes" id="UP000590749">
    <property type="component" value="Unassembled WGS sequence"/>
</dbReference>
<comment type="caution">
    <text evidence="2">The sequence shown here is derived from an EMBL/GenBank/DDBJ whole genome shotgun (WGS) entry which is preliminary data.</text>
</comment>
<organism evidence="2 3">
    <name type="scientific">Actinoplanes campanulatus</name>
    <dbReference type="NCBI Taxonomy" id="113559"/>
    <lineage>
        <taxon>Bacteria</taxon>
        <taxon>Bacillati</taxon>
        <taxon>Actinomycetota</taxon>
        <taxon>Actinomycetes</taxon>
        <taxon>Micromonosporales</taxon>
        <taxon>Micromonosporaceae</taxon>
        <taxon>Actinoplanes</taxon>
    </lineage>
</organism>
<reference evidence="2 3" key="1">
    <citation type="submission" date="2020-08" db="EMBL/GenBank/DDBJ databases">
        <title>Genomic Encyclopedia of Type Strains, Phase III (KMG-III): the genomes of soil and plant-associated and newly described type strains.</title>
        <authorList>
            <person name="Whitman W."/>
        </authorList>
    </citation>
    <scope>NUCLEOTIDE SEQUENCE [LARGE SCALE GENOMIC DNA]</scope>
    <source>
        <strain evidence="2 3">CECT 3287</strain>
    </source>
</reference>
<accession>A0A7W5AKC1</accession>
<protein>
    <submittedName>
        <fullName evidence="2">Uncharacterized protein</fullName>
    </submittedName>
</protein>
<evidence type="ECO:0000313" key="2">
    <source>
        <dbReference type="EMBL" id="MBB3097695.1"/>
    </source>
</evidence>
<feature type="compositionally biased region" description="Acidic residues" evidence="1">
    <location>
        <begin position="38"/>
        <end position="65"/>
    </location>
</feature>
<feature type="compositionally biased region" description="Basic and acidic residues" evidence="1">
    <location>
        <begin position="66"/>
        <end position="81"/>
    </location>
</feature>
<gene>
    <name evidence="2" type="ORF">FHR83_005379</name>
</gene>
<dbReference type="AlphaFoldDB" id="A0A7W5AKC1"/>
<proteinExistence type="predicted"/>
<feature type="compositionally biased region" description="Basic and acidic residues" evidence="1">
    <location>
        <begin position="90"/>
        <end position="105"/>
    </location>
</feature>
<sequence length="105" mass="12023">MSTAPAPVTTELDWDRLNGTLRLIGRDINNLYQRITADEEPDPDPETTEEIVPEPEYELDPADDPDTQHLDDDERQQRLEYEIDGEADGDYDRDPADPHDPEMDA</sequence>
<keyword evidence="3" id="KW-1185">Reference proteome</keyword>
<feature type="region of interest" description="Disordered" evidence="1">
    <location>
        <begin position="35"/>
        <end position="105"/>
    </location>
</feature>
<dbReference type="EMBL" id="JACHXF010000012">
    <property type="protein sequence ID" value="MBB3097695.1"/>
    <property type="molecule type" value="Genomic_DNA"/>
</dbReference>
<dbReference type="RefSeq" id="WP_183223086.1">
    <property type="nucleotide sequence ID" value="NZ_BMPW01000019.1"/>
</dbReference>
<evidence type="ECO:0000256" key="1">
    <source>
        <dbReference type="SAM" id="MobiDB-lite"/>
    </source>
</evidence>